<sequence length="62" mass="6929">MAGESIKRIDANMEASLERTINRFEERLSVAYDRMVASEPVSLEERGKEYLTIAGDVPALKA</sequence>
<evidence type="ECO:0000313" key="1">
    <source>
        <dbReference type="EMBL" id="KKK79881.1"/>
    </source>
</evidence>
<dbReference type="EMBL" id="LAZR01053830">
    <property type="protein sequence ID" value="KKK79881.1"/>
    <property type="molecule type" value="Genomic_DNA"/>
</dbReference>
<dbReference type="AlphaFoldDB" id="A0A0F9B5S8"/>
<proteinExistence type="predicted"/>
<feature type="non-terminal residue" evidence="1">
    <location>
        <position position="62"/>
    </location>
</feature>
<protein>
    <submittedName>
        <fullName evidence="1">Uncharacterized protein</fullName>
    </submittedName>
</protein>
<comment type="caution">
    <text evidence="1">The sequence shown here is derived from an EMBL/GenBank/DDBJ whole genome shotgun (WGS) entry which is preliminary data.</text>
</comment>
<organism evidence="1">
    <name type="scientific">marine sediment metagenome</name>
    <dbReference type="NCBI Taxonomy" id="412755"/>
    <lineage>
        <taxon>unclassified sequences</taxon>
        <taxon>metagenomes</taxon>
        <taxon>ecological metagenomes</taxon>
    </lineage>
</organism>
<accession>A0A0F9B5S8</accession>
<reference evidence="1" key="1">
    <citation type="journal article" date="2015" name="Nature">
        <title>Complex archaea that bridge the gap between prokaryotes and eukaryotes.</title>
        <authorList>
            <person name="Spang A."/>
            <person name="Saw J.H."/>
            <person name="Jorgensen S.L."/>
            <person name="Zaremba-Niedzwiedzka K."/>
            <person name="Martijn J."/>
            <person name="Lind A.E."/>
            <person name="van Eijk R."/>
            <person name="Schleper C."/>
            <person name="Guy L."/>
            <person name="Ettema T.J."/>
        </authorList>
    </citation>
    <scope>NUCLEOTIDE SEQUENCE</scope>
</reference>
<name>A0A0F9B5S8_9ZZZZ</name>
<gene>
    <name evidence="1" type="ORF">LCGC14_2829070</name>
</gene>